<evidence type="ECO:0000313" key="1">
    <source>
        <dbReference type="EMBL" id="WXB92928.1"/>
    </source>
</evidence>
<organism evidence="1 2">
    <name type="scientific">Bacillus kandeliae</name>
    <dbReference type="NCBI Taxonomy" id="3129297"/>
    <lineage>
        <taxon>Bacteria</taxon>
        <taxon>Bacillati</taxon>
        <taxon>Bacillota</taxon>
        <taxon>Bacilli</taxon>
        <taxon>Bacillales</taxon>
        <taxon>Bacillaceae</taxon>
        <taxon>Bacillus</taxon>
    </lineage>
</organism>
<dbReference type="Proteomes" id="UP001387364">
    <property type="component" value="Chromosome"/>
</dbReference>
<evidence type="ECO:0008006" key="3">
    <source>
        <dbReference type="Google" id="ProtNLM"/>
    </source>
</evidence>
<reference evidence="1 2" key="1">
    <citation type="submission" date="2024-02" db="EMBL/GenBank/DDBJ databases">
        <title>Seven novel Bacillus-like species.</title>
        <authorList>
            <person name="Liu G."/>
        </authorList>
    </citation>
    <scope>NUCLEOTIDE SEQUENCE [LARGE SCALE GENOMIC DNA]</scope>
    <source>
        <strain evidence="1 2">FJAT-52991</strain>
    </source>
</reference>
<evidence type="ECO:0000313" key="2">
    <source>
        <dbReference type="Proteomes" id="UP001387364"/>
    </source>
</evidence>
<proteinExistence type="predicted"/>
<dbReference type="EMBL" id="CP147404">
    <property type="protein sequence ID" value="WXB92928.1"/>
    <property type="molecule type" value="Genomic_DNA"/>
</dbReference>
<gene>
    <name evidence="1" type="ORF">WDJ61_17145</name>
</gene>
<name>A0ABZ2N5P3_9BACI</name>
<protein>
    <recommendedName>
        <fullName evidence="3">Group-specific protein</fullName>
    </recommendedName>
</protein>
<keyword evidence="2" id="KW-1185">Reference proteome</keyword>
<accession>A0ABZ2N5P3</accession>
<dbReference type="RefSeq" id="WP_338751942.1">
    <property type="nucleotide sequence ID" value="NZ_CP147404.1"/>
</dbReference>
<sequence length="131" mass="15357">MLSDLSQGIKISITRSITTAFEQYMAQILWDENAYNFKDFMNEWQKYISTSSSWYSKVSDDIKSSPEFHEELAAKINEVVEKIFSEAPTTEQIDTLDQLQKELGTDYDYSYKAEAKFYIDFLTDQLKKKNN</sequence>